<accession>A0ABS7J5X4</accession>
<evidence type="ECO:0000313" key="1">
    <source>
        <dbReference type="EMBL" id="MBX7482726.1"/>
    </source>
</evidence>
<evidence type="ECO:0000313" key="2">
    <source>
        <dbReference type="Proteomes" id="UP000755104"/>
    </source>
</evidence>
<gene>
    <name evidence="1" type="ORF">K3174_09285</name>
</gene>
<dbReference type="Proteomes" id="UP000755104">
    <property type="component" value="Unassembled WGS sequence"/>
</dbReference>
<organism evidence="1 2">
    <name type="scientific">Qipengyuania qiaonensis</name>
    <dbReference type="NCBI Taxonomy" id="2867240"/>
    <lineage>
        <taxon>Bacteria</taxon>
        <taxon>Pseudomonadati</taxon>
        <taxon>Pseudomonadota</taxon>
        <taxon>Alphaproteobacteria</taxon>
        <taxon>Sphingomonadales</taxon>
        <taxon>Erythrobacteraceae</taxon>
        <taxon>Qipengyuania</taxon>
    </lineage>
</organism>
<dbReference type="EMBL" id="JAIGNO010000005">
    <property type="protein sequence ID" value="MBX7482726.1"/>
    <property type="molecule type" value="Genomic_DNA"/>
</dbReference>
<reference evidence="1 2" key="1">
    <citation type="submission" date="2021-08" db="EMBL/GenBank/DDBJ databases">
        <title>Comparative Genomics Analysis of the Genus Qipengyuania Reveals Extensive Genetic Diversity and Metabolic Versatility, Including the Description of Fifteen Novel Species.</title>
        <authorList>
            <person name="Liu Y."/>
        </authorList>
    </citation>
    <scope>NUCLEOTIDE SEQUENCE [LARGE SCALE GENOMIC DNA]</scope>
    <source>
        <strain evidence="1 2">6D47A</strain>
    </source>
</reference>
<comment type="caution">
    <text evidence="1">The sequence shown here is derived from an EMBL/GenBank/DDBJ whole genome shotgun (WGS) entry which is preliminary data.</text>
</comment>
<protein>
    <submittedName>
        <fullName evidence="1">HNH endonuclease</fullName>
    </submittedName>
</protein>
<keyword evidence="2" id="KW-1185">Reference proteome</keyword>
<dbReference type="CDD" id="cd20745">
    <property type="entry name" value="FIX_RhsA_AHH_HNH-like"/>
    <property type="match status" value="1"/>
</dbReference>
<name>A0ABS7J5X4_9SPHN</name>
<dbReference type="GO" id="GO:0004519">
    <property type="term" value="F:endonuclease activity"/>
    <property type="evidence" value="ECO:0007669"/>
    <property type="project" value="UniProtKB-KW"/>
</dbReference>
<proteinExistence type="predicted"/>
<dbReference type="Pfam" id="PF12639">
    <property type="entry name" value="Colicin-DNase"/>
    <property type="match status" value="1"/>
</dbReference>
<sequence length="525" mass="54849">MKMVETASAQGAQGSISVASNAGTSADPQTAATAIIDRNTNPSGLDMEGVRRDLAALAAQDTDFAAEVQTAVEARLTPVQRGQLASASYSIDAPDGGAIAFAEDGITVAEQFASPQGSPSRQQYDRFDRIWGDGNPATNDVASIEQGLRDLSASGLTLAQLEAATGTPAAANENAIDTSTLIADLTQMGIDVVGIVDPTGIADGANAIISLGRAGLALWNGEGSEALGHIGNGALSAVSILPLGDLAKAGKIGKWADTISSAVRAAADSPAVARTVEPLLREIRTNLDRIPQSALDALPSSARESVEQMKTQLDEFFGAGARNADEAIAGGRITANGTLVLDTNRGATFQAGGRTQAIGDTPSVAPRADGRQMVTDVNGEQTIVRRPSQDNYDTRVVNNDGTVTYTREGQSVTYDQNGFPIFEATADLYLSPAAINSRSDRAHFQEANEMMRDALRADPSLAQRLGLNNDQVAFLTRDTPAGSSPPGLTWHHHQDTGRIQLVDRDVHDHFSGGHTGGMRIWGGGR</sequence>
<keyword evidence="1" id="KW-0540">Nuclease</keyword>
<keyword evidence="1" id="KW-0255">Endonuclease</keyword>
<keyword evidence="1" id="KW-0378">Hydrolase</keyword>